<sequence>MFTLLHDGSKDEAYFLFHGTGGNDFQLLRVMEELNPNATIIGVKATEGVGSNRRYFSPLINGQLDRKDFESNINGFMEEWKKRGFAFKKKVFLGYSNGANFIIGIIEKYPHIMSEAILLHPSNLNYHFEVESGMNVIMTSGATDNLALPGDVLKLKETMNNYYKNLTYFLFDGGHELTEVEIKAIKDAL</sequence>
<dbReference type="KEGG" id="bths:CNY62_07680"/>
<name>A0A1D2KBV0_BROTH</name>
<protein>
    <submittedName>
        <fullName evidence="1">Phospholipase</fullName>
    </submittedName>
</protein>
<dbReference type="EMBL" id="CP023483">
    <property type="protein sequence ID" value="ATF26263.1"/>
    <property type="molecule type" value="Genomic_DNA"/>
</dbReference>
<dbReference type="InterPro" id="IPR029058">
    <property type="entry name" value="AB_hydrolase_fold"/>
</dbReference>
<dbReference type="Gene3D" id="3.40.50.1820">
    <property type="entry name" value="alpha/beta hydrolase"/>
    <property type="match status" value="1"/>
</dbReference>
<dbReference type="SUPFAM" id="SSF53474">
    <property type="entry name" value="alpha/beta-Hydrolases"/>
    <property type="match status" value="1"/>
</dbReference>
<proteinExistence type="predicted"/>
<gene>
    <name evidence="1" type="ORF">CNY62_07680</name>
</gene>
<evidence type="ECO:0000313" key="2">
    <source>
        <dbReference type="Proteomes" id="UP000243591"/>
    </source>
</evidence>
<dbReference type="OrthoDB" id="2222027at2"/>
<dbReference type="STRING" id="2756.BFR44_09605"/>
<dbReference type="AlphaFoldDB" id="A0A1D2KBV0"/>
<accession>A0A1D2KBV0</accession>
<dbReference type="Proteomes" id="UP000243591">
    <property type="component" value="Chromosome"/>
</dbReference>
<dbReference type="RefSeq" id="WP_069133553.1">
    <property type="nucleotide sequence ID" value="NZ_CP023483.1"/>
</dbReference>
<evidence type="ECO:0000313" key="1">
    <source>
        <dbReference type="EMBL" id="ATF26263.1"/>
    </source>
</evidence>
<reference evidence="1 2" key="1">
    <citation type="submission" date="2017-09" db="EMBL/GenBank/DDBJ databases">
        <title>Complete Genome Sequences of Two Strains of the Meat Spoilage Bacterium Brochothrix thermosphacta Isolated from Ground Chicken.</title>
        <authorList>
            <person name="Paoli G.C."/>
            <person name="Wijey C."/>
            <person name="Chen C.-Y."/>
            <person name="Nguyen L."/>
            <person name="Yan X."/>
            <person name="Irwin P.L."/>
        </authorList>
    </citation>
    <scope>NUCLEOTIDE SEQUENCE [LARGE SCALE GENOMIC DNA]</scope>
    <source>
        <strain evidence="1 2">BI</strain>
    </source>
</reference>
<keyword evidence="2" id="KW-1185">Reference proteome</keyword>
<organism evidence="1 2">
    <name type="scientific">Brochothrix thermosphacta</name>
    <name type="common">Microbacterium thermosphactum</name>
    <dbReference type="NCBI Taxonomy" id="2756"/>
    <lineage>
        <taxon>Bacteria</taxon>
        <taxon>Bacillati</taxon>
        <taxon>Bacillota</taxon>
        <taxon>Bacilli</taxon>
        <taxon>Bacillales</taxon>
        <taxon>Listeriaceae</taxon>
        <taxon>Brochothrix</taxon>
    </lineage>
</organism>